<organism evidence="7 8">
    <name type="scientific">Paludibaculum fermentans</name>
    <dbReference type="NCBI Taxonomy" id="1473598"/>
    <lineage>
        <taxon>Bacteria</taxon>
        <taxon>Pseudomonadati</taxon>
        <taxon>Acidobacteriota</taxon>
        <taxon>Terriglobia</taxon>
        <taxon>Bryobacterales</taxon>
        <taxon>Bryobacteraceae</taxon>
        <taxon>Paludibaculum</taxon>
    </lineage>
</organism>
<dbReference type="EMBL" id="CP063849">
    <property type="protein sequence ID" value="QOY85004.1"/>
    <property type="molecule type" value="Genomic_DNA"/>
</dbReference>
<dbReference type="InterPro" id="IPR005372">
    <property type="entry name" value="UPF0182"/>
</dbReference>
<evidence type="ECO:0000256" key="4">
    <source>
        <dbReference type="ARBA" id="ARBA00023136"/>
    </source>
</evidence>
<evidence type="ECO:0000256" key="6">
    <source>
        <dbReference type="SAM" id="Phobius"/>
    </source>
</evidence>
<keyword evidence="1" id="KW-1003">Cell membrane</keyword>
<feature type="transmembrane region" description="Helical" evidence="6">
    <location>
        <begin position="197"/>
        <end position="215"/>
    </location>
</feature>
<evidence type="ECO:0000313" key="7">
    <source>
        <dbReference type="EMBL" id="QOY85004.1"/>
    </source>
</evidence>
<feature type="transmembrane region" description="Helical" evidence="6">
    <location>
        <begin position="44"/>
        <end position="64"/>
    </location>
</feature>
<dbReference type="RefSeq" id="WP_194446674.1">
    <property type="nucleotide sequence ID" value="NZ_CP063849.1"/>
</dbReference>
<feature type="transmembrane region" description="Helical" evidence="6">
    <location>
        <begin position="85"/>
        <end position="112"/>
    </location>
</feature>
<evidence type="ECO:0000256" key="2">
    <source>
        <dbReference type="ARBA" id="ARBA00022692"/>
    </source>
</evidence>
<evidence type="ECO:0000256" key="5">
    <source>
        <dbReference type="SAM" id="MobiDB-lite"/>
    </source>
</evidence>
<keyword evidence="8" id="KW-1185">Reference proteome</keyword>
<feature type="region of interest" description="Disordered" evidence="5">
    <location>
        <begin position="836"/>
        <end position="862"/>
    </location>
</feature>
<sequence>MGRGLILALILVVLLGGRWAAGFAIEYEWWHEMGQVETWIQMLSYGSVPVIGAGLLAFLTFWVAHARGMKHAGTGMREHPVYAKLATLAALLLGTLVAVSTVDSWTVVRWFGGHGLNSGAWRDPVFGHPLSFYFFDLPFLGVILHYLLTVTVVAALAHWLTARGWSLKDQLPEWNPQEGIKVDLAGFSLRGALDSGFLRGLGVFFLLAWAGKFYLDRYDLLLDDHGSLVGVDWVAENLTLPLLWLNIGGALIAAAGILMRKPKTLFLLVATYIVLAVAPMAVTAVYVRPSEITIQKPYIKRHIEATRSAYGLGAHVKEIDFAAKLEAPIDISKHRQLLDNVRLWDWRAFHDTVTQIQALRPYYVFHDSDVDRYQIDGQLRQVLVTPREIDVTQLPGDARARWINPHFIYTHGYGMVVAEAARITKEGLPLLLVQDAPAVVKTPSLKLTRPELYYGEVSHEPVFVHTKQPEFNYPSGAGNVETRYEGKGGFPISSIPMRLAAALSTGDWNILLTSYLAPESRMMIRRKVRERLEAMAGFVVWDADPYLVITKEGRLTWMVDGYTTSDAHPYSKIFDLGDVGRINYIRNSVKATVDAYDGSVNLYAFGDSDPLLQAYEHLFPKLFKPWSAMPEELKAHARYPELIFRLQAEVYRTYHMTNPEAFFNKEDQWDIARNLNGPSGKPEPVSPTYVVATLPGSDEPEFMLMTTFTPRNKDNLIGVMVARCDGGALGELQFLQLSKQELIFGPMQIEARISQDQNISKDLTLWNQQGSQVLRGQMLVLPVENTLLYIEPIYIQASEARMPQLKKVVVAMGNRLIYTDTYEQALSELTGSAVQPAQGKGQATTTESGKPPAQGAATQDAASRLKDEIQAHLKRYKELMAQGQFAEAGKEIEALDRLARQR</sequence>
<keyword evidence="3 6" id="KW-1133">Transmembrane helix</keyword>
<keyword evidence="2 6" id="KW-0812">Transmembrane</keyword>
<reference evidence="7 8" key="1">
    <citation type="submission" date="2020-10" db="EMBL/GenBank/DDBJ databases">
        <title>Complete genome sequence of Paludibaculum fermentans P105T, a facultatively anaerobic acidobacterium capable of dissimilatory Fe(III) reduction.</title>
        <authorList>
            <person name="Dedysh S.N."/>
            <person name="Beletsky A.V."/>
            <person name="Kulichevskaya I.S."/>
            <person name="Mardanov A.V."/>
            <person name="Ravin N.V."/>
        </authorList>
    </citation>
    <scope>NUCLEOTIDE SEQUENCE [LARGE SCALE GENOMIC DNA]</scope>
    <source>
        <strain evidence="7 8">P105</strain>
    </source>
</reference>
<dbReference type="Pfam" id="PF03699">
    <property type="entry name" value="UPF0182"/>
    <property type="match status" value="1"/>
</dbReference>
<proteinExistence type="predicted"/>
<dbReference type="PANTHER" id="PTHR39344:SF1">
    <property type="entry name" value="UPF0182 PROTEIN SLL1060"/>
    <property type="match status" value="1"/>
</dbReference>
<name>A0A7S7NKZ1_PALFE</name>
<dbReference type="PANTHER" id="PTHR39344">
    <property type="entry name" value="UPF0182 PROTEIN SLL1060"/>
    <property type="match status" value="1"/>
</dbReference>
<feature type="transmembrane region" description="Helical" evidence="6">
    <location>
        <begin position="265"/>
        <end position="287"/>
    </location>
</feature>
<keyword evidence="4 6" id="KW-0472">Membrane</keyword>
<accession>A0A7S7NKZ1</accession>
<dbReference type="GO" id="GO:0016020">
    <property type="term" value="C:membrane"/>
    <property type="evidence" value="ECO:0007669"/>
    <property type="project" value="InterPro"/>
</dbReference>
<dbReference type="Proteomes" id="UP000593892">
    <property type="component" value="Chromosome"/>
</dbReference>
<feature type="compositionally biased region" description="Polar residues" evidence="5">
    <location>
        <begin position="836"/>
        <end position="848"/>
    </location>
</feature>
<dbReference type="KEGG" id="pfer:IRI77_19325"/>
<feature type="transmembrane region" description="Helical" evidence="6">
    <location>
        <begin position="238"/>
        <end position="258"/>
    </location>
</feature>
<dbReference type="GO" id="GO:0005576">
    <property type="term" value="C:extracellular region"/>
    <property type="evidence" value="ECO:0007669"/>
    <property type="project" value="TreeGrafter"/>
</dbReference>
<evidence type="ECO:0000256" key="1">
    <source>
        <dbReference type="ARBA" id="ARBA00022475"/>
    </source>
</evidence>
<evidence type="ECO:0000313" key="8">
    <source>
        <dbReference type="Proteomes" id="UP000593892"/>
    </source>
</evidence>
<protein>
    <submittedName>
        <fullName evidence="7">UPF0182 family protein</fullName>
    </submittedName>
</protein>
<gene>
    <name evidence="7" type="ORF">IRI77_19325</name>
</gene>
<dbReference type="AlphaFoldDB" id="A0A7S7NKZ1"/>
<feature type="transmembrane region" description="Helical" evidence="6">
    <location>
        <begin position="132"/>
        <end position="160"/>
    </location>
</feature>
<evidence type="ECO:0000256" key="3">
    <source>
        <dbReference type="ARBA" id="ARBA00022989"/>
    </source>
</evidence>